<evidence type="ECO:0000313" key="1">
    <source>
        <dbReference type="EMBL" id="SAK92792.1"/>
    </source>
</evidence>
<comment type="caution">
    <text evidence="1">The sequence shown here is derived from an EMBL/GenBank/DDBJ whole genome shotgun (WGS) entry which is preliminary data.</text>
</comment>
<name>A0A158DDU1_9BURK</name>
<protein>
    <submittedName>
        <fullName evidence="1">Uncharacterized protein</fullName>
    </submittedName>
</protein>
<dbReference type="EMBL" id="FCOB02000030">
    <property type="protein sequence ID" value="SAK92792.1"/>
    <property type="molecule type" value="Genomic_DNA"/>
</dbReference>
<keyword evidence="2" id="KW-1185">Reference proteome</keyword>
<proteinExistence type="predicted"/>
<reference evidence="1" key="1">
    <citation type="submission" date="2016-01" db="EMBL/GenBank/DDBJ databases">
        <authorList>
            <person name="Peeters C."/>
        </authorList>
    </citation>
    <scope>NUCLEOTIDE SEQUENCE [LARGE SCALE GENOMIC DNA]</scope>
    <source>
        <strain evidence="1">LMG 29326</strain>
    </source>
</reference>
<dbReference type="Proteomes" id="UP000054978">
    <property type="component" value="Unassembled WGS sequence"/>
</dbReference>
<sequence>MQLRNRLAIAMFAAAGSKLRQGDTPETGHHNDALDERGVGGHRFVSALMLFDITLIINIFHCSG</sequence>
<dbReference type="AlphaFoldDB" id="A0A158DDU1"/>
<accession>A0A158DDU1</accession>
<organism evidence="1 2">
    <name type="scientific">Caballeronia ptereochthonis</name>
    <dbReference type="NCBI Taxonomy" id="1777144"/>
    <lineage>
        <taxon>Bacteria</taxon>
        <taxon>Pseudomonadati</taxon>
        <taxon>Pseudomonadota</taxon>
        <taxon>Betaproteobacteria</taxon>
        <taxon>Burkholderiales</taxon>
        <taxon>Burkholderiaceae</taxon>
        <taxon>Caballeronia</taxon>
    </lineage>
</organism>
<evidence type="ECO:0000313" key="2">
    <source>
        <dbReference type="Proteomes" id="UP000054978"/>
    </source>
</evidence>
<gene>
    <name evidence="1" type="ORF">AWB83_05358</name>
</gene>